<accession>A0ABX0A177</accession>
<dbReference type="PANTHER" id="PTHR31793">
    <property type="entry name" value="4-HYDROXYBENZOYL-COA THIOESTERASE FAMILY MEMBER"/>
    <property type="match status" value="1"/>
</dbReference>
<evidence type="ECO:0000313" key="3">
    <source>
        <dbReference type="Proteomes" id="UP000753802"/>
    </source>
</evidence>
<dbReference type="InterPro" id="IPR050563">
    <property type="entry name" value="4-hydroxybenzoyl-CoA_TE"/>
</dbReference>
<reference evidence="2 3" key="1">
    <citation type="submission" date="2020-01" db="EMBL/GenBank/DDBJ databases">
        <title>Genome analysis.</title>
        <authorList>
            <person name="Wu S."/>
            <person name="Wang G."/>
        </authorList>
    </citation>
    <scope>NUCLEOTIDE SEQUENCE [LARGE SCALE GENOMIC DNA]</scope>
    <source>
        <strain evidence="2 3">SYL130</strain>
    </source>
</reference>
<keyword evidence="3" id="KW-1185">Reference proteome</keyword>
<dbReference type="SUPFAM" id="SSF54637">
    <property type="entry name" value="Thioesterase/thiol ester dehydrase-isomerase"/>
    <property type="match status" value="1"/>
</dbReference>
<gene>
    <name evidence="2" type="ORF">GWC95_17390</name>
</gene>
<protein>
    <submittedName>
        <fullName evidence="2">Acyl-CoA thioesterase</fullName>
    </submittedName>
</protein>
<evidence type="ECO:0000313" key="2">
    <source>
        <dbReference type="EMBL" id="NCI51702.1"/>
    </source>
</evidence>
<dbReference type="Gene3D" id="3.10.129.10">
    <property type="entry name" value="Hotdog Thioesterase"/>
    <property type="match status" value="1"/>
</dbReference>
<sequence length="140" mass="16266">MRNGSEKKFFEYTIEVTAAHIDGLNHVNNVVYVQWMQDAAARHWNSVSPAAAEDEVSWMVRSHEIEYLNQSYLGDVLRVKTWTGEYSAVTWNRHYEIVRASDGKKIVSARSVWILLDKTTGRPRTIDHNILARFDEEELK</sequence>
<proteinExistence type="predicted"/>
<dbReference type="InterPro" id="IPR029069">
    <property type="entry name" value="HotDog_dom_sf"/>
</dbReference>
<dbReference type="Pfam" id="PF13279">
    <property type="entry name" value="4HBT_2"/>
    <property type="match status" value="1"/>
</dbReference>
<keyword evidence="1" id="KW-0378">Hydrolase</keyword>
<evidence type="ECO:0000256" key="1">
    <source>
        <dbReference type="ARBA" id="ARBA00022801"/>
    </source>
</evidence>
<comment type="caution">
    <text evidence="2">The sequence shown here is derived from an EMBL/GenBank/DDBJ whole genome shotgun (WGS) entry which is preliminary data.</text>
</comment>
<name>A0ABX0A177_9BACT</name>
<dbReference type="RefSeq" id="WP_161819974.1">
    <property type="nucleotide sequence ID" value="NZ_JAACJS010000015.1"/>
</dbReference>
<dbReference type="EMBL" id="JAACJS010000015">
    <property type="protein sequence ID" value="NCI51702.1"/>
    <property type="molecule type" value="Genomic_DNA"/>
</dbReference>
<dbReference type="Proteomes" id="UP000753802">
    <property type="component" value="Unassembled WGS sequence"/>
</dbReference>
<dbReference type="PANTHER" id="PTHR31793:SF37">
    <property type="entry name" value="ACYL-COA THIOESTER HYDROLASE YBGC"/>
    <property type="match status" value="1"/>
</dbReference>
<organism evidence="2 3">
    <name type="scientific">Sediminibacterium roseum</name>
    <dbReference type="NCBI Taxonomy" id="1978412"/>
    <lineage>
        <taxon>Bacteria</taxon>
        <taxon>Pseudomonadati</taxon>
        <taxon>Bacteroidota</taxon>
        <taxon>Chitinophagia</taxon>
        <taxon>Chitinophagales</taxon>
        <taxon>Chitinophagaceae</taxon>
        <taxon>Sediminibacterium</taxon>
    </lineage>
</organism>
<dbReference type="CDD" id="cd00586">
    <property type="entry name" value="4HBT"/>
    <property type="match status" value="1"/>
</dbReference>